<protein>
    <recommendedName>
        <fullName evidence="1">H-type lectin domain-containing protein</fullName>
    </recommendedName>
</protein>
<dbReference type="InterPro" id="IPR037221">
    <property type="entry name" value="H-type_lectin_dom_sf"/>
</dbReference>
<gene>
    <name evidence="2" type="ORF">BJ508DRAFT_329206</name>
</gene>
<evidence type="ECO:0000313" key="2">
    <source>
        <dbReference type="EMBL" id="RPA78447.1"/>
    </source>
</evidence>
<sequence>MEFDEEQKLEDFFGCRPVPLHPKSTESVLGCIAVRRNRLPSHTLQSLNLHYPSVSGKHPTFGSLTFSPDTTKYKRMQRMTDIPYATSSRGSVSKPAIIPAIKAFSRPDAGQSLCLFIAATNQRDACFDMEACRYKALQLNEVEVDWLELATEHTQSGRWQSGEICLDFNSEPACSIKTDIRFSNPFLTTPEVVVWLSGIEAPSSNKKLRIRCGVSKGQTTDEGAEIYVESWGCSSLNSVKVSWVAYDSKLLGVHSGSIDTNSLRPEKIPQHFNTGYIEFPPEKFKKTPKVMVGFSMLCLCNKKQMNVKTFASNGREFNFLSKQYQY</sequence>
<dbReference type="AlphaFoldDB" id="A0A3N4HZ22"/>
<proteinExistence type="predicted"/>
<reference evidence="2 3" key="1">
    <citation type="journal article" date="2018" name="Nat. Ecol. Evol.">
        <title>Pezizomycetes genomes reveal the molecular basis of ectomycorrhizal truffle lifestyle.</title>
        <authorList>
            <person name="Murat C."/>
            <person name="Payen T."/>
            <person name="Noel B."/>
            <person name="Kuo A."/>
            <person name="Morin E."/>
            <person name="Chen J."/>
            <person name="Kohler A."/>
            <person name="Krizsan K."/>
            <person name="Balestrini R."/>
            <person name="Da Silva C."/>
            <person name="Montanini B."/>
            <person name="Hainaut M."/>
            <person name="Levati E."/>
            <person name="Barry K.W."/>
            <person name="Belfiori B."/>
            <person name="Cichocki N."/>
            <person name="Clum A."/>
            <person name="Dockter R.B."/>
            <person name="Fauchery L."/>
            <person name="Guy J."/>
            <person name="Iotti M."/>
            <person name="Le Tacon F."/>
            <person name="Lindquist E.A."/>
            <person name="Lipzen A."/>
            <person name="Malagnac F."/>
            <person name="Mello A."/>
            <person name="Molinier V."/>
            <person name="Miyauchi S."/>
            <person name="Poulain J."/>
            <person name="Riccioni C."/>
            <person name="Rubini A."/>
            <person name="Sitrit Y."/>
            <person name="Splivallo R."/>
            <person name="Traeger S."/>
            <person name="Wang M."/>
            <person name="Zifcakova L."/>
            <person name="Wipf D."/>
            <person name="Zambonelli A."/>
            <person name="Paolocci F."/>
            <person name="Nowrousian M."/>
            <person name="Ottonello S."/>
            <person name="Baldrian P."/>
            <person name="Spatafora J.W."/>
            <person name="Henrissat B."/>
            <person name="Nagy L.G."/>
            <person name="Aury J.M."/>
            <person name="Wincker P."/>
            <person name="Grigoriev I.V."/>
            <person name="Bonfante P."/>
            <person name="Martin F.M."/>
        </authorList>
    </citation>
    <scope>NUCLEOTIDE SEQUENCE [LARGE SCALE GENOMIC DNA]</scope>
    <source>
        <strain evidence="2 3">RN42</strain>
    </source>
</reference>
<dbReference type="OrthoDB" id="291007at2759"/>
<dbReference type="Pfam" id="PF09458">
    <property type="entry name" value="H_lectin"/>
    <property type="match status" value="1"/>
</dbReference>
<dbReference type="SUPFAM" id="SSF141086">
    <property type="entry name" value="Agglutinin HPA-like"/>
    <property type="match status" value="2"/>
</dbReference>
<accession>A0A3N4HZ22</accession>
<keyword evidence="3" id="KW-1185">Reference proteome</keyword>
<dbReference type="GO" id="GO:0007155">
    <property type="term" value="P:cell adhesion"/>
    <property type="evidence" value="ECO:0007669"/>
    <property type="project" value="InterPro"/>
</dbReference>
<dbReference type="Gene3D" id="2.60.40.2080">
    <property type="match status" value="2"/>
</dbReference>
<evidence type="ECO:0000259" key="1">
    <source>
        <dbReference type="Pfam" id="PF09458"/>
    </source>
</evidence>
<dbReference type="InterPro" id="IPR019019">
    <property type="entry name" value="H-type_lectin_domain"/>
</dbReference>
<evidence type="ECO:0000313" key="3">
    <source>
        <dbReference type="Proteomes" id="UP000275078"/>
    </source>
</evidence>
<organism evidence="2 3">
    <name type="scientific">Ascobolus immersus RN42</name>
    <dbReference type="NCBI Taxonomy" id="1160509"/>
    <lineage>
        <taxon>Eukaryota</taxon>
        <taxon>Fungi</taxon>
        <taxon>Dikarya</taxon>
        <taxon>Ascomycota</taxon>
        <taxon>Pezizomycotina</taxon>
        <taxon>Pezizomycetes</taxon>
        <taxon>Pezizales</taxon>
        <taxon>Ascobolaceae</taxon>
        <taxon>Ascobolus</taxon>
    </lineage>
</organism>
<dbReference type="Proteomes" id="UP000275078">
    <property type="component" value="Unassembled WGS sequence"/>
</dbReference>
<feature type="domain" description="H-type lectin" evidence="1">
    <location>
        <begin position="178"/>
        <end position="246"/>
    </location>
</feature>
<dbReference type="EMBL" id="ML119711">
    <property type="protein sequence ID" value="RPA78447.1"/>
    <property type="molecule type" value="Genomic_DNA"/>
</dbReference>
<dbReference type="GO" id="GO:0030246">
    <property type="term" value="F:carbohydrate binding"/>
    <property type="evidence" value="ECO:0007669"/>
    <property type="project" value="InterPro"/>
</dbReference>
<name>A0A3N4HZ22_ASCIM</name>